<dbReference type="OrthoDB" id="5975154at2759"/>
<dbReference type="FunFam" id="2.70.170.10:FF:000013">
    <property type="entry name" value="Acetylcholine receptor subunit alpha"/>
    <property type="match status" value="1"/>
</dbReference>
<dbReference type="Pfam" id="PF02932">
    <property type="entry name" value="Neur_chan_memb"/>
    <property type="match status" value="1"/>
</dbReference>
<evidence type="ECO:0000256" key="10">
    <source>
        <dbReference type="ARBA" id="ARBA00023180"/>
    </source>
</evidence>
<dbReference type="InterPro" id="IPR018000">
    <property type="entry name" value="Neurotransmitter_ion_chnl_CS"/>
</dbReference>
<evidence type="ECO:0000256" key="1">
    <source>
        <dbReference type="ARBA" id="ARBA00022448"/>
    </source>
</evidence>
<evidence type="ECO:0000256" key="3">
    <source>
        <dbReference type="ARBA" id="ARBA00022692"/>
    </source>
</evidence>
<reference evidence="18 19" key="1">
    <citation type="submission" date="2017-06" db="EMBL/GenBank/DDBJ databases">
        <title>A platform for efficient transgenesis in Macrostomum lignano, a flatworm model organism for stem cell research.</title>
        <authorList>
            <person name="Berezikov E."/>
        </authorList>
    </citation>
    <scope>NUCLEOTIDE SEQUENCE [LARGE SCALE GENOMIC DNA]</scope>
    <source>
        <strain evidence="18">DV1</strain>
        <tissue evidence="18">Whole organism</tissue>
    </source>
</reference>
<dbReference type="AlphaFoldDB" id="A0A267GJH6"/>
<feature type="region of interest" description="Disordered" evidence="15">
    <location>
        <begin position="385"/>
        <end position="415"/>
    </location>
</feature>
<evidence type="ECO:0000256" key="2">
    <source>
        <dbReference type="ARBA" id="ARBA00022475"/>
    </source>
</evidence>
<evidence type="ECO:0000256" key="14">
    <source>
        <dbReference type="RuleBase" id="RU000687"/>
    </source>
</evidence>
<keyword evidence="12 14" id="KW-0407">Ion channel</keyword>
<dbReference type="GO" id="GO:0045211">
    <property type="term" value="C:postsynaptic membrane"/>
    <property type="evidence" value="ECO:0007669"/>
    <property type="project" value="InterPro"/>
</dbReference>
<accession>A0A267GJH6</accession>
<keyword evidence="11" id="KW-1071">Ligand-gated ion channel</keyword>
<dbReference type="FunFam" id="1.20.58.390:FF:000001">
    <property type="entry name" value="Neuronal nicotinic acetylcholine receptor subunit 3"/>
    <property type="match status" value="1"/>
</dbReference>
<feature type="transmembrane region" description="Helical" evidence="14">
    <location>
        <begin position="258"/>
        <end position="282"/>
    </location>
</feature>
<proteinExistence type="inferred from homology"/>
<evidence type="ECO:0000256" key="5">
    <source>
        <dbReference type="ARBA" id="ARBA00023018"/>
    </source>
</evidence>
<dbReference type="Gene3D" id="1.20.58.390">
    <property type="entry name" value="Neurotransmitter-gated ion-channel transmembrane domain"/>
    <property type="match status" value="2"/>
</dbReference>
<dbReference type="InterPro" id="IPR006202">
    <property type="entry name" value="Neur_chan_lig-bd"/>
</dbReference>
<comment type="caution">
    <text evidence="18">The sequence shown here is derived from an EMBL/GenBank/DDBJ whole genome shotgun (WGS) entry which is preliminary data.</text>
</comment>
<keyword evidence="3 14" id="KW-0812">Transmembrane</keyword>
<evidence type="ECO:0000313" key="18">
    <source>
        <dbReference type="EMBL" id="PAA85514.1"/>
    </source>
</evidence>
<feature type="transmembrane region" description="Helical" evidence="14">
    <location>
        <begin position="323"/>
        <end position="344"/>
    </location>
</feature>
<feature type="signal peptide" evidence="14">
    <location>
        <begin position="1"/>
        <end position="22"/>
    </location>
</feature>
<dbReference type="EMBL" id="NIVC01000319">
    <property type="protein sequence ID" value="PAA85514.1"/>
    <property type="molecule type" value="Genomic_DNA"/>
</dbReference>
<keyword evidence="9" id="KW-0675">Receptor</keyword>
<feature type="transmembrane region" description="Helical" evidence="14">
    <location>
        <begin position="289"/>
        <end position="307"/>
    </location>
</feature>
<dbReference type="InterPro" id="IPR006029">
    <property type="entry name" value="Neurotrans-gated_channel_TM"/>
</dbReference>
<dbReference type="Pfam" id="PF02931">
    <property type="entry name" value="Neur_chan_LBD"/>
    <property type="match status" value="1"/>
</dbReference>
<feature type="domain" description="Neurotransmitter-gated ion-channel transmembrane" evidence="17">
    <location>
        <begin position="264"/>
        <end position="483"/>
    </location>
</feature>
<dbReference type="InterPro" id="IPR036719">
    <property type="entry name" value="Neuro-gated_channel_TM_sf"/>
</dbReference>
<keyword evidence="6 14" id="KW-0406">Ion transport</keyword>
<dbReference type="Gene3D" id="2.70.170.10">
    <property type="entry name" value="Neurotransmitter-gated ion-channel ligand-binding domain"/>
    <property type="match status" value="1"/>
</dbReference>
<dbReference type="PRINTS" id="PR00252">
    <property type="entry name" value="NRIONCHANNEL"/>
</dbReference>
<sequence>MARDVELLAVLSLVSIFEAINASPPGLAHLYSDFYLSRTSYRYARPVVNNSQPVIMYMNVSLTQIMDVDEKNQIIKLNMWVLQEWTDPFFIWHPESYGGVDHMLLPSDALWTPDVVLYSNAGSDWDLSQSSTKLKVYYDGTVVWKPPVIYESTCDINVEFFPFDMQDCRLKMGTWTYHGLHIDLRHLAQKAEAKRLNRIKFDDCEAEINYAVDLSEYVENTEWDLLQVSAKRNIVYYACCPEPYLDITFFLKFRRQSLFYGISLICPCLAISFLTICVFYLPADSQEKITLSISILIALTVFMMMVFDLTPPTSLVVPLITKYLMFTMILVSLSILVSTVVLNVRYRSPHVNKVPDWAKRLFLQTLPGTLCMDRRAPVEDISHSSYHGADCLEDDDDDEKEEEDEERLESMEENDSTDVIDGEVSVHDMARAVRGVRSIARRIRADIRSSTSTEEWKYVALVLDRIFLLSFGLSAIVGTFGIFFQAPTLFDTQKPLRRELVHEYESNLTVVRNCSYRG</sequence>
<dbReference type="GO" id="GO:0022848">
    <property type="term" value="F:acetylcholine-gated monoatomic cation-selective channel activity"/>
    <property type="evidence" value="ECO:0007669"/>
    <property type="project" value="InterPro"/>
</dbReference>
<dbReference type="InterPro" id="IPR006201">
    <property type="entry name" value="Neur_channel"/>
</dbReference>
<name>A0A267GJH6_9PLAT</name>
<organism evidence="18 19">
    <name type="scientific">Macrostomum lignano</name>
    <dbReference type="NCBI Taxonomy" id="282301"/>
    <lineage>
        <taxon>Eukaryota</taxon>
        <taxon>Metazoa</taxon>
        <taxon>Spiralia</taxon>
        <taxon>Lophotrochozoa</taxon>
        <taxon>Platyhelminthes</taxon>
        <taxon>Rhabditophora</taxon>
        <taxon>Macrostomorpha</taxon>
        <taxon>Macrostomida</taxon>
        <taxon>Macrostomidae</taxon>
        <taxon>Macrostomum</taxon>
    </lineage>
</organism>
<keyword evidence="1 14" id="KW-0813">Transport</keyword>
<dbReference type="InterPro" id="IPR002394">
    <property type="entry name" value="Nicotinic_acetylcholine_rcpt"/>
</dbReference>
<evidence type="ECO:0000256" key="15">
    <source>
        <dbReference type="SAM" id="MobiDB-lite"/>
    </source>
</evidence>
<dbReference type="PANTHER" id="PTHR18945">
    <property type="entry name" value="NEUROTRANSMITTER GATED ION CHANNEL"/>
    <property type="match status" value="1"/>
</dbReference>
<dbReference type="SUPFAM" id="SSF90112">
    <property type="entry name" value="Neurotransmitter-gated ion-channel transmembrane pore"/>
    <property type="match status" value="1"/>
</dbReference>
<feature type="transmembrane region" description="Helical" evidence="14">
    <location>
        <begin position="466"/>
        <end position="486"/>
    </location>
</feature>
<evidence type="ECO:0000259" key="16">
    <source>
        <dbReference type="Pfam" id="PF02931"/>
    </source>
</evidence>
<evidence type="ECO:0000256" key="8">
    <source>
        <dbReference type="ARBA" id="ARBA00023157"/>
    </source>
</evidence>
<dbReference type="SUPFAM" id="SSF63712">
    <property type="entry name" value="Nicotinic receptor ligand binding domain-like"/>
    <property type="match status" value="1"/>
</dbReference>
<evidence type="ECO:0000313" key="19">
    <source>
        <dbReference type="Proteomes" id="UP000215902"/>
    </source>
</evidence>
<dbReference type="PROSITE" id="PS00236">
    <property type="entry name" value="NEUROTR_ION_CHANNEL"/>
    <property type="match status" value="1"/>
</dbReference>
<keyword evidence="8" id="KW-1015">Disulfide bond</keyword>
<keyword evidence="5" id="KW-0770">Synapse</keyword>
<evidence type="ECO:0000256" key="11">
    <source>
        <dbReference type="ARBA" id="ARBA00023286"/>
    </source>
</evidence>
<evidence type="ECO:0000256" key="7">
    <source>
        <dbReference type="ARBA" id="ARBA00023136"/>
    </source>
</evidence>
<evidence type="ECO:0000256" key="12">
    <source>
        <dbReference type="ARBA" id="ARBA00023303"/>
    </source>
</evidence>
<evidence type="ECO:0000256" key="13">
    <source>
        <dbReference type="ARBA" id="ARBA00034099"/>
    </source>
</evidence>
<keyword evidence="4 14" id="KW-1133">Transmembrane helix</keyword>
<dbReference type="Proteomes" id="UP000215902">
    <property type="component" value="Unassembled WGS sequence"/>
</dbReference>
<keyword evidence="10" id="KW-0325">Glycoprotein</keyword>
<comment type="subcellular location">
    <subcellularLocation>
        <location evidence="13">Synaptic cell membrane</location>
        <topology evidence="13">Multi-pass membrane protein</topology>
    </subcellularLocation>
</comment>
<feature type="chain" id="PRO_5022266791" evidence="14">
    <location>
        <begin position="23"/>
        <end position="518"/>
    </location>
</feature>
<keyword evidence="2" id="KW-1003">Cell membrane</keyword>
<dbReference type="STRING" id="282301.A0A267GJH6"/>
<keyword evidence="14" id="KW-0732">Signal</keyword>
<feature type="domain" description="Neurotransmitter-gated ion-channel ligand-binding" evidence="16">
    <location>
        <begin position="42"/>
        <end position="256"/>
    </location>
</feature>
<dbReference type="CDD" id="cd19064">
    <property type="entry name" value="LGIC_TM_nAChR"/>
    <property type="match status" value="1"/>
</dbReference>
<gene>
    <name evidence="18" type="ORF">BOX15_Mlig014979g2</name>
</gene>
<evidence type="ECO:0000256" key="4">
    <source>
        <dbReference type="ARBA" id="ARBA00022989"/>
    </source>
</evidence>
<comment type="similarity">
    <text evidence="14">Belongs to the ligand-gated ion channel (TC 1.A.9) family.</text>
</comment>
<feature type="compositionally biased region" description="Acidic residues" evidence="15">
    <location>
        <begin position="391"/>
        <end position="415"/>
    </location>
</feature>
<dbReference type="PRINTS" id="PR00254">
    <property type="entry name" value="NICOTINICR"/>
</dbReference>
<protein>
    <submittedName>
        <fullName evidence="18">Uncharacterized protein</fullName>
    </submittedName>
</protein>
<dbReference type="GO" id="GO:0004888">
    <property type="term" value="F:transmembrane signaling receptor activity"/>
    <property type="evidence" value="ECO:0007669"/>
    <property type="project" value="InterPro"/>
</dbReference>
<evidence type="ECO:0000256" key="6">
    <source>
        <dbReference type="ARBA" id="ARBA00023065"/>
    </source>
</evidence>
<keyword evidence="7 14" id="KW-0472">Membrane</keyword>
<evidence type="ECO:0000259" key="17">
    <source>
        <dbReference type="Pfam" id="PF02932"/>
    </source>
</evidence>
<evidence type="ECO:0000256" key="9">
    <source>
        <dbReference type="ARBA" id="ARBA00023170"/>
    </source>
</evidence>
<keyword evidence="19" id="KW-1185">Reference proteome</keyword>
<dbReference type="InterPro" id="IPR036734">
    <property type="entry name" value="Neur_chan_lig-bd_sf"/>
</dbReference>
<dbReference type="InterPro" id="IPR038050">
    <property type="entry name" value="Neuro_actylchol_rec"/>
</dbReference>